<dbReference type="EMBL" id="JAEMWZ010000197">
    <property type="protein sequence ID" value="KAG7131860.1"/>
    <property type="molecule type" value="Genomic_DNA"/>
</dbReference>
<accession>A0A0G4KNY7</accession>
<dbReference type="Proteomes" id="UP000045706">
    <property type="component" value="Unassembled WGS sequence"/>
</dbReference>
<dbReference type="EMBL" id="CVQI01002224">
    <property type="protein sequence ID" value="CRK11488.1"/>
    <property type="molecule type" value="Genomic_DNA"/>
</dbReference>
<dbReference type="InterPro" id="IPR011008">
    <property type="entry name" value="Dimeric_a/b-barrel"/>
</dbReference>
<comment type="similarity">
    <text evidence="1">Belongs to the tpcK family.</text>
</comment>
<feature type="signal peptide" evidence="2">
    <location>
        <begin position="1"/>
        <end position="23"/>
    </location>
</feature>
<dbReference type="OrthoDB" id="3183782at2759"/>
<evidence type="ECO:0000259" key="3">
    <source>
        <dbReference type="Pfam" id="PF07110"/>
    </source>
</evidence>
<dbReference type="InterPro" id="IPR009799">
    <property type="entry name" value="EthD_dom"/>
</dbReference>
<evidence type="ECO:0000313" key="5">
    <source>
        <dbReference type="EMBL" id="CRK36473.1"/>
    </source>
</evidence>
<reference evidence="7 8" key="1">
    <citation type="submission" date="2015-05" db="EMBL/GenBank/DDBJ databases">
        <authorList>
            <person name="Fogelqvist Johan"/>
        </authorList>
    </citation>
    <scope>NUCLEOTIDE SEQUENCE [LARGE SCALE GENOMIC DNA]</scope>
    <source>
        <strain evidence="5">VL1</strain>
        <strain evidence="4">VL2</strain>
    </source>
</reference>
<keyword evidence="2" id="KW-0732">Signal</keyword>
<name>A0A0G4KNY7_VERLO</name>
<dbReference type="Proteomes" id="UP000044602">
    <property type="component" value="Unassembled WGS sequence"/>
</dbReference>
<feature type="domain" description="EthD" evidence="3">
    <location>
        <begin position="39"/>
        <end position="147"/>
    </location>
</feature>
<evidence type="ECO:0000256" key="2">
    <source>
        <dbReference type="SAM" id="SignalP"/>
    </source>
</evidence>
<dbReference type="EMBL" id="CVQH01024083">
    <property type="protein sequence ID" value="CRK36473.1"/>
    <property type="molecule type" value="Genomic_DNA"/>
</dbReference>
<dbReference type="GO" id="GO:0016491">
    <property type="term" value="F:oxidoreductase activity"/>
    <property type="evidence" value="ECO:0007669"/>
    <property type="project" value="InterPro"/>
</dbReference>
<dbReference type="Pfam" id="PF07110">
    <property type="entry name" value="EthD"/>
    <property type="match status" value="1"/>
</dbReference>
<evidence type="ECO:0000313" key="7">
    <source>
        <dbReference type="Proteomes" id="UP000044602"/>
    </source>
</evidence>
<protein>
    <recommendedName>
        <fullName evidence="3">EthD domain-containing protein</fullName>
    </recommendedName>
</protein>
<dbReference type="Proteomes" id="UP000689129">
    <property type="component" value="Unassembled WGS sequence"/>
</dbReference>
<dbReference type="AlphaFoldDB" id="A0A0G4KNY7"/>
<evidence type="ECO:0000313" key="8">
    <source>
        <dbReference type="Proteomes" id="UP000045706"/>
    </source>
</evidence>
<dbReference type="SUPFAM" id="SSF54909">
    <property type="entry name" value="Dimeric alpha+beta barrel"/>
    <property type="match status" value="1"/>
</dbReference>
<proteinExistence type="inferred from homology"/>
<organism evidence="4 8">
    <name type="scientific">Verticillium longisporum</name>
    <name type="common">Verticillium dahliae var. longisporum</name>
    <dbReference type="NCBI Taxonomy" id="100787"/>
    <lineage>
        <taxon>Eukaryota</taxon>
        <taxon>Fungi</taxon>
        <taxon>Dikarya</taxon>
        <taxon>Ascomycota</taxon>
        <taxon>Pezizomycotina</taxon>
        <taxon>Sordariomycetes</taxon>
        <taxon>Hypocreomycetidae</taxon>
        <taxon>Glomerellales</taxon>
        <taxon>Plectosphaerellaceae</taxon>
        <taxon>Verticillium</taxon>
    </lineage>
</organism>
<keyword evidence="7" id="KW-1185">Reference proteome</keyword>
<evidence type="ECO:0000313" key="4">
    <source>
        <dbReference type="EMBL" id="CRK11488.1"/>
    </source>
</evidence>
<gene>
    <name evidence="5" type="ORF">BN1708_007072</name>
    <name evidence="4" type="ORF">BN1723_001820</name>
    <name evidence="6" type="ORF">HYQ45_009702</name>
</gene>
<dbReference type="STRING" id="100787.A0A0G4KNY7"/>
<reference evidence="6" key="2">
    <citation type="journal article" date="2021" name="Mol. Plant Pathol.">
        <title>A 20-kb lineage-specific genomic region tames virulence in pathogenic amphidiploid Verticillium longisporum.</title>
        <authorList>
            <person name="Harting R."/>
            <person name="Starke J."/>
            <person name="Kusch H."/>
            <person name="Poggeler S."/>
            <person name="Maurus I."/>
            <person name="Schluter R."/>
            <person name="Landesfeind M."/>
            <person name="Bulla I."/>
            <person name="Nowrousian M."/>
            <person name="de Jonge R."/>
            <person name="Stahlhut G."/>
            <person name="Hoff K.J."/>
            <person name="Asshauer K.P."/>
            <person name="Thurmer A."/>
            <person name="Stanke M."/>
            <person name="Daniel R."/>
            <person name="Morgenstern B."/>
            <person name="Thomma B.P.H.J."/>
            <person name="Kronstad J.W."/>
            <person name="Braus-Stromeyer S.A."/>
            <person name="Braus G.H."/>
        </authorList>
    </citation>
    <scope>NUCLEOTIDE SEQUENCE</scope>
    <source>
        <strain evidence="6">Vl32</strain>
    </source>
</reference>
<evidence type="ECO:0000256" key="1">
    <source>
        <dbReference type="ARBA" id="ARBA00005986"/>
    </source>
</evidence>
<dbReference type="Gene3D" id="3.30.70.100">
    <property type="match status" value="1"/>
</dbReference>
<evidence type="ECO:0000313" key="6">
    <source>
        <dbReference type="EMBL" id="KAG7131860.1"/>
    </source>
</evidence>
<feature type="chain" id="PRO_5010419966" description="EthD domain-containing protein" evidence="2">
    <location>
        <begin position="24"/>
        <end position="190"/>
    </location>
</feature>
<sequence length="190" mass="21044">MTRFNSMLAVAAAALFGATLATCKSNTGLLQMVTYVKRHPDFTRQEFWDYWQTQHAPRVAPLAAHFNISRYPQIFPLTHVPNPQVQVGGKIPATVAGAAEPVSNELVDFDGIAMFLYEAPEVLGAMLSHPYYTAVVEPDEHVFIDKSAPGNGMVATYIGNHVEVVDRARDVWVGDDATRIKFQQLFDSYA</sequence>